<feature type="region of interest" description="Disordered" evidence="1">
    <location>
        <begin position="177"/>
        <end position="210"/>
    </location>
</feature>
<feature type="region of interest" description="Disordered" evidence="1">
    <location>
        <begin position="297"/>
        <end position="321"/>
    </location>
</feature>
<accession>A0A6J4MGL7</accession>
<dbReference type="AlphaFoldDB" id="A0A6J4MGL7"/>
<evidence type="ECO:0000313" key="2">
    <source>
        <dbReference type="EMBL" id="CAA9359059.1"/>
    </source>
</evidence>
<protein>
    <submittedName>
        <fullName evidence="2">Uncharacterized protein</fullName>
    </submittedName>
</protein>
<feature type="region of interest" description="Disordered" evidence="1">
    <location>
        <begin position="103"/>
        <end position="135"/>
    </location>
</feature>
<dbReference type="EMBL" id="CADCTW010000195">
    <property type="protein sequence ID" value="CAA9359059.1"/>
    <property type="molecule type" value="Genomic_DNA"/>
</dbReference>
<proteinExistence type="predicted"/>
<gene>
    <name evidence="2" type="ORF">AVDCRST_MAG68-4252</name>
</gene>
<organism evidence="2">
    <name type="scientific">uncultured Gemmatimonadota bacterium</name>
    <dbReference type="NCBI Taxonomy" id="203437"/>
    <lineage>
        <taxon>Bacteria</taxon>
        <taxon>Pseudomonadati</taxon>
        <taxon>Gemmatimonadota</taxon>
        <taxon>environmental samples</taxon>
    </lineage>
</organism>
<feature type="compositionally biased region" description="Low complexity" evidence="1">
    <location>
        <begin position="118"/>
        <end position="135"/>
    </location>
</feature>
<sequence length="321" mass="33196">MGSGGSGSAPPRWNAPYSALSSFTSTPSDHPSETMWCMVTISTWSSSATLASAPRISGPSARSKGAAASRAISRRSSASASSCPWRSWSTRWKRLSSARAMRCTGWPSPMGKVERSASCRATTRSSAAPRAARSSAPRSRSRCGMWYACPPAPSCSMNQSRCCANDSGSGCPRSAGSMPAARVPAGRSGRAKSASTWRSKRWPGATSTPSAWRTREITCIPSSECPPSSKKWSHRPTRSTLSTSRQMEASAVSTSPTGASYARATPALPSGAGSALRSTLPLGVSGSEASRTYAAGTMCSGTRPARCSRSASGSSGSGPAQ</sequence>
<feature type="region of interest" description="Disordered" evidence="1">
    <location>
        <begin position="227"/>
        <end position="261"/>
    </location>
</feature>
<feature type="compositionally biased region" description="Low complexity" evidence="1">
    <location>
        <begin position="303"/>
        <end position="321"/>
    </location>
</feature>
<feature type="region of interest" description="Disordered" evidence="1">
    <location>
        <begin position="53"/>
        <end position="72"/>
    </location>
</feature>
<reference evidence="2" key="1">
    <citation type="submission" date="2020-02" db="EMBL/GenBank/DDBJ databases">
        <authorList>
            <person name="Meier V. D."/>
        </authorList>
    </citation>
    <scope>NUCLEOTIDE SEQUENCE</scope>
    <source>
        <strain evidence="2">AVDCRST_MAG68</strain>
    </source>
</reference>
<evidence type="ECO:0000256" key="1">
    <source>
        <dbReference type="SAM" id="MobiDB-lite"/>
    </source>
</evidence>
<name>A0A6J4MGL7_9BACT</name>
<feature type="compositionally biased region" description="Polar residues" evidence="1">
    <location>
        <begin position="238"/>
        <end position="258"/>
    </location>
</feature>